<reference evidence="1 2" key="1">
    <citation type="submission" date="2015-12" db="EMBL/GenBank/DDBJ databases">
        <title>Complete genome sequence of Pseudoalteromonas rubra SCSIO 6842, harboring a conjugative plasmid.</title>
        <authorList>
            <person name="Li B."/>
            <person name="Wang X."/>
        </authorList>
    </citation>
    <scope>NUCLEOTIDE SEQUENCE [LARGE SCALE GENOMIC DNA]</scope>
    <source>
        <strain evidence="1 2">SCSIO 6842</strain>
        <plasmid evidence="2">Plasmid pMBL6842</plasmid>
    </source>
</reference>
<dbReference type="RefSeq" id="WP_058798979.1">
    <property type="nucleotide sequence ID" value="NZ_CP013613.1"/>
</dbReference>
<evidence type="ECO:0000313" key="1">
    <source>
        <dbReference type="EMBL" id="ALU46144.1"/>
    </source>
</evidence>
<gene>
    <name evidence="1" type="ORF">AT705_24590</name>
</gene>
<accession>A0A0U3IED1</accession>
<evidence type="ECO:0000313" key="2">
    <source>
        <dbReference type="Proteomes" id="UP000069015"/>
    </source>
</evidence>
<dbReference type="AlphaFoldDB" id="A0A0U3IED1"/>
<proteinExistence type="predicted"/>
<sequence>MMDKSQQIPELINAYYTKNVELILILKRLADFEMNLESIYKIDAELSTLLKSTSETDMLTLYEADSRIPLFVPEVSAADLQVALRALAAKKAKVGCLDHIFRG</sequence>
<organism evidence="1 2">
    <name type="scientific">Pseudoalteromonas rubra</name>
    <dbReference type="NCBI Taxonomy" id="43658"/>
    <lineage>
        <taxon>Bacteria</taxon>
        <taxon>Pseudomonadati</taxon>
        <taxon>Pseudomonadota</taxon>
        <taxon>Gammaproteobacteria</taxon>
        <taxon>Alteromonadales</taxon>
        <taxon>Pseudoalteromonadaceae</taxon>
        <taxon>Pseudoalteromonas</taxon>
    </lineage>
</organism>
<dbReference type="KEGG" id="prr:AT705_24590"/>
<keyword evidence="1" id="KW-0614">Plasmid</keyword>
<dbReference type="Proteomes" id="UP000069015">
    <property type="component" value="Plasmid pMBL6842"/>
</dbReference>
<geneLocation type="plasmid" evidence="1 2">
    <name>pMBL6842</name>
</geneLocation>
<protein>
    <submittedName>
        <fullName evidence="1">Uncharacterized protein</fullName>
    </submittedName>
</protein>
<dbReference type="EMBL" id="CP013613">
    <property type="protein sequence ID" value="ALU46144.1"/>
    <property type="molecule type" value="Genomic_DNA"/>
</dbReference>
<name>A0A0U3IED1_9GAMM</name>